<organism evidence="7 8">
    <name type="scientific">Tieghemostelium lacteum</name>
    <name type="common">Slime mold</name>
    <name type="synonym">Dictyostelium lacteum</name>
    <dbReference type="NCBI Taxonomy" id="361077"/>
    <lineage>
        <taxon>Eukaryota</taxon>
        <taxon>Amoebozoa</taxon>
        <taxon>Evosea</taxon>
        <taxon>Eumycetozoa</taxon>
        <taxon>Dictyostelia</taxon>
        <taxon>Dictyosteliales</taxon>
        <taxon>Raperosteliaceae</taxon>
        <taxon>Tieghemostelium</taxon>
    </lineage>
</organism>
<dbReference type="Pfam" id="PF00412">
    <property type="entry name" value="LIM"/>
    <property type="match status" value="5"/>
</dbReference>
<dbReference type="GO" id="GO:1900026">
    <property type="term" value="P:positive regulation of substrate adhesion-dependent cell spreading"/>
    <property type="evidence" value="ECO:0007669"/>
    <property type="project" value="TreeGrafter"/>
</dbReference>
<evidence type="ECO:0000256" key="2">
    <source>
        <dbReference type="ARBA" id="ARBA00022833"/>
    </source>
</evidence>
<protein>
    <submittedName>
        <fullName evidence="7">LIM-type zinc finger-containing protein</fullName>
    </submittedName>
</protein>
<dbReference type="SMART" id="SM00132">
    <property type="entry name" value="LIM"/>
    <property type="match status" value="5"/>
</dbReference>
<accession>A0A152A4B2</accession>
<dbReference type="GO" id="GO:2001046">
    <property type="term" value="P:positive regulation of integrin-mediated signaling pathway"/>
    <property type="evidence" value="ECO:0007669"/>
    <property type="project" value="TreeGrafter"/>
</dbReference>
<evidence type="ECO:0000256" key="4">
    <source>
        <dbReference type="PROSITE-ProRule" id="PRU00125"/>
    </source>
</evidence>
<feature type="region of interest" description="Disordered" evidence="5">
    <location>
        <begin position="64"/>
        <end position="92"/>
    </location>
</feature>
<dbReference type="SUPFAM" id="SSF57716">
    <property type="entry name" value="Glucocorticoid receptor-like (DNA-binding domain)"/>
    <property type="match status" value="5"/>
</dbReference>
<evidence type="ECO:0000256" key="5">
    <source>
        <dbReference type="SAM" id="MobiDB-lite"/>
    </source>
</evidence>
<dbReference type="OMA" id="RYVCHKC"/>
<feature type="domain" description="LIM zinc-binding" evidence="6">
    <location>
        <begin position="377"/>
        <end position="436"/>
    </location>
</feature>
<evidence type="ECO:0000313" key="8">
    <source>
        <dbReference type="Proteomes" id="UP000076078"/>
    </source>
</evidence>
<dbReference type="GO" id="GO:0045216">
    <property type="term" value="P:cell-cell junction organization"/>
    <property type="evidence" value="ECO:0007669"/>
    <property type="project" value="TreeGrafter"/>
</dbReference>
<feature type="compositionally biased region" description="Polar residues" evidence="5">
    <location>
        <begin position="79"/>
        <end position="90"/>
    </location>
</feature>
<proteinExistence type="predicted"/>
<gene>
    <name evidence="7" type="ORF">DLAC_02146</name>
</gene>
<reference evidence="7 8" key="1">
    <citation type="submission" date="2015-12" db="EMBL/GenBank/DDBJ databases">
        <title>Dictyostelia acquired genes for synthesis and detection of signals that induce cell-type specialization by lateral gene transfer from prokaryotes.</title>
        <authorList>
            <person name="Gloeckner G."/>
            <person name="Schaap P."/>
        </authorList>
    </citation>
    <scope>NUCLEOTIDE SEQUENCE [LARGE SCALE GENOMIC DNA]</scope>
    <source>
        <strain evidence="7 8">TK</strain>
    </source>
</reference>
<dbReference type="EMBL" id="LODT01000011">
    <property type="protein sequence ID" value="KYR01054.1"/>
    <property type="molecule type" value="Genomic_DNA"/>
</dbReference>
<dbReference type="AlphaFoldDB" id="A0A152A4B2"/>
<dbReference type="InterPro" id="IPR017351">
    <property type="entry name" value="PINCH-1-4-like"/>
</dbReference>
<dbReference type="InterPro" id="IPR001781">
    <property type="entry name" value="Znf_LIM"/>
</dbReference>
<feature type="domain" description="LIM zinc-binding" evidence="6">
    <location>
        <begin position="318"/>
        <end position="376"/>
    </location>
</feature>
<dbReference type="InParanoid" id="A0A152A4B2"/>
<dbReference type="PANTHER" id="PTHR24210:SF0">
    <property type="entry name" value="LIM DOMAIN-CONTAINING PROTEIN"/>
    <property type="match status" value="1"/>
</dbReference>
<dbReference type="GO" id="GO:0046872">
    <property type="term" value="F:metal ion binding"/>
    <property type="evidence" value="ECO:0007669"/>
    <property type="project" value="UniProtKB-KW"/>
</dbReference>
<keyword evidence="3 4" id="KW-0440">LIM domain</keyword>
<keyword evidence="8" id="KW-1185">Reference proteome</keyword>
<comment type="caution">
    <text evidence="7">The sequence shown here is derived from an EMBL/GenBank/DDBJ whole genome shotgun (WGS) entry which is preliminary data.</text>
</comment>
<feature type="domain" description="LIM zinc-binding" evidence="6">
    <location>
        <begin position="195"/>
        <end position="252"/>
    </location>
</feature>
<evidence type="ECO:0000259" key="6">
    <source>
        <dbReference type="PROSITE" id="PS50023"/>
    </source>
</evidence>
<dbReference type="PROSITE" id="PS50023">
    <property type="entry name" value="LIM_DOMAIN_2"/>
    <property type="match status" value="4"/>
</dbReference>
<dbReference type="FunCoup" id="A0A152A4B2">
    <property type="interactions" value="14"/>
</dbReference>
<dbReference type="CDD" id="cd09334">
    <property type="entry name" value="LIM4_PINCH"/>
    <property type="match status" value="1"/>
</dbReference>
<evidence type="ECO:0000256" key="1">
    <source>
        <dbReference type="ARBA" id="ARBA00022723"/>
    </source>
</evidence>
<dbReference type="OrthoDB" id="15567at2759"/>
<feature type="region of interest" description="Disordered" evidence="5">
    <location>
        <begin position="131"/>
        <end position="162"/>
    </location>
</feature>
<keyword evidence="2 4" id="KW-0862">Zinc</keyword>
<dbReference type="Gene3D" id="2.10.110.10">
    <property type="entry name" value="Cysteine Rich Protein"/>
    <property type="match status" value="5"/>
</dbReference>
<feature type="compositionally biased region" description="Polar residues" evidence="5">
    <location>
        <begin position="146"/>
        <end position="162"/>
    </location>
</feature>
<feature type="domain" description="LIM zinc-binding" evidence="6">
    <location>
        <begin position="253"/>
        <end position="312"/>
    </location>
</feature>
<name>A0A152A4B2_TIELA</name>
<dbReference type="STRING" id="361077.A0A152A4B2"/>
<dbReference type="Proteomes" id="UP000076078">
    <property type="component" value="Unassembled WGS sequence"/>
</dbReference>
<dbReference type="GO" id="GO:0098609">
    <property type="term" value="P:cell-cell adhesion"/>
    <property type="evidence" value="ECO:0007669"/>
    <property type="project" value="TreeGrafter"/>
</dbReference>
<keyword evidence="1 4" id="KW-0479">Metal-binding</keyword>
<feature type="compositionally biased region" description="Basic and acidic residues" evidence="5">
    <location>
        <begin position="502"/>
        <end position="542"/>
    </location>
</feature>
<dbReference type="PANTHER" id="PTHR24210">
    <property type="entry name" value="LIM DOMAIN-CONTAINING PROTEIN"/>
    <property type="match status" value="1"/>
</dbReference>
<dbReference type="FunFam" id="2.10.110.10:FF:000154">
    <property type="entry name" value="LIM and senescent cell antigen-like-containing domain protein 1"/>
    <property type="match status" value="1"/>
</dbReference>
<dbReference type="PROSITE" id="PS00478">
    <property type="entry name" value="LIM_DOMAIN_1"/>
    <property type="match status" value="3"/>
</dbReference>
<dbReference type="FunFam" id="2.10.110.10:FF:000009">
    <property type="entry name" value="Paxillin isoform 1"/>
    <property type="match status" value="1"/>
</dbReference>
<feature type="region of interest" description="Disordered" evidence="5">
    <location>
        <begin position="498"/>
        <end position="542"/>
    </location>
</feature>
<sequence length="542" mass="60534">MKCCNNSYNLLPNQNKLLGNECLISLSHFSRKNFIRRIQFVYYKMANVLSQMDDLMAELGLLGDTPTTTTPTPITPQPVQENSLTSSQQQKAKDPIYIDGGPILTGNSNKNGIISYGPGAALSRGPGISSGPGVGVSSGPGISLSASNRSPPMQSQPQQYTVSPQPNLIDGLSTLKPIQLASVTPDGRVVKASGPSCGACGEMIIGISTNALGKSYHPEHFVCTYCKLPFTGSFIEHEDKLYCENDYNELFSPRCFTCQKAIEETCINALGNKYHPECFSCSGCGDKLKGKPYKEEDGEVYCTNCRMARQRRLASKSQICAKCKLPIQGEYIILQGQPVHSEHYRCEECGCEFTGKSCHEYEGRFYCYEDYQKQIRNICGACGKPIVGRSVTALGKVWHPEHFTCTTCQVPFAGSAFREHEGKPYCESHYHQYFGRMCFKCNKPVVDRGVEVFGKIYHREHFTCTGCENILGKEIMEWDGKPLCFKCFDALPKEVKKRIKEKKAGDKKSAKEREKIKMKEAKEKIKEREKQAKEKEKLEKAK</sequence>
<evidence type="ECO:0000256" key="3">
    <source>
        <dbReference type="ARBA" id="ARBA00023038"/>
    </source>
</evidence>
<dbReference type="CDD" id="cd08368">
    <property type="entry name" value="LIM"/>
    <property type="match status" value="1"/>
</dbReference>
<dbReference type="GO" id="GO:0005737">
    <property type="term" value="C:cytoplasm"/>
    <property type="evidence" value="ECO:0007669"/>
    <property type="project" value="TreeGrafter"/>
</dbReference>
<evidence type="ECO:0000313" key="7">
    <source>
        <dbReference type="EMBL" id="KYR01054.1"/>
    </source>
</evidence>